<evidence type="ECO:0000313" key="6">
    <source>
        <dbReference type="Proteomes" id="UP000807115"/>
    </source>
</evidence>
<protein>
    <recommendedName>
        <fullName evidence="4">Wall-associated receptor kinase galacturonan-binding domain-containing protein</fullName>
    </recommendedName>
</protein>
<name>A0A921QYB1_SORBI</name>
<evidence type="ECO:0000256" key="1">
    <source>
        <dbReference type="ARBA" id="ARBA00004167"/>
    </source>
</evidence>
<feature type="signal peptide" evidence="3">
    <location>
        <begin position="1"/>
        <end position="28"/>
    </location>
</feature>
<evidence type="ECO:0000259" key="4">
    <source>
        <dbReference type="Pfam" id="PF13947"/>
    </source>
</evidence>
<dbReference type="GO" id="GO:0016020">
    <property type="term" value="C:membrane"/>
    <property type="evidence" value="ECO:0007669"/>
    <property type="project" value="UniProtKB-SubCell"/>
</dbReference>
<organism evidence="5 6">
    <name type="scientific">Sorghum bicolor</name>
    <name type="common">Sorghum</name>
    <name type="synonym">Sorghum vulgare</name>
    <dbReference type="NCBI Taxonomy" id="4558"/>
    <lineage>
        <taxon>Eukaryota</taxon>
        <taxon>Viridiplantae</taxon>
        <taxon>Streptophyta</taxon>
        <taxon>Embryophyta</taxon>
        <taxon>Tracheophyta</taxon>
        <taxon>Spermatophyta</taxon>
        <taxon>Magnoliopsida</taxon>
        <taxon>Liliopsida</taxon>
        <taxon>Poales</taxon>
        <taxon>Poaceae</taxon>
        <taxon>PACMAD clade</taxon>
        <taxon>Panicoideae</taxon>
        <taxon>Andropogonodae</taxon>
        <taxon>Andropogoneae</taxon>
        <taxon>Sorghinae</taxon>
        <taxon>Sorghum</taxon>
    </lineage>
</organism>
<dbReference type="AlphaFoldDB" id="A0A921QYB1"/>
<evidence type="ECO:0000256" key="3">
    <source>
        <dbReference type="SAM" id="SignalP"/>
    </source>
</evidence>
<sequence length="151" mass="16189">MPPWSSSLLLLLAAIAAMLALQLRVATAAPPVQIPGCRTSSCGGNVSLPYPFSINANCSIPGFNDLTCDRTTDSSSRLLLINEGSAGLQVTSIHLRKATIYAANCAIQSMCLISGHHQMGRSHLPFEGWDDPGSYLDEMMGSLLFFFWLVG</sequence>
<keyword evidence="2 3" id="KW-0732">Signal</keyword>
<dbReference type="PANTHER" id="PTHR33491">
    <property type="entry name" value="OSJNBA0016N04.9 PROTEIN"/>
    <property type="match status" value="1"/>
</dbReference>
<reference evidence="5" key="2">
    <citation type="submission" date="2020-10" db="EMBL/GenBank/DDBJ databases">
        <authorList>
            <person name="Cooper E.A."/>
            <person name="Brenton Z.W."/>
            <person name="Flinn B.S."/>
            <person name="Jenkins J."/>
            <person name="Shu S."/>
            <person name="Flowers D."/>
            <person name="Luo F."/>
            <person name="Wang Y."/>
            <person name="Xia P."/>
            <person name="Barry K."/>
            <person name="Daum C."/>
            <person name="Lipzen A."/>
            <person name="Yoshinaga Y."/>
            <person name="Schmutz J."/>
            <person name="Saski C."/>
            <person name="Vermerris W."/>
            <person name="Kresovich S."/>
        </authorList>
    </citation>
    <scope>NUCLEOTIDE SEQUENCE</scope>
</reference>
<evidence type="ECO:0000256" key="2">
    <source>
        <dbReference type="ARBA" id="ARBA00022729"/>
    </source>
</evidence>
<comment type="caution">
    <text evidence="5">The sequence shown here is derived from an EMBL/GenBank/DDBJ whole genome shotgun (WGS) entry which is preliminary data.</text>
</comment>
<accession>A0A921QYB1</accession>
<dbReference type="InterPro" id="IPR025287">
    <property type="entry name" value="WAK_GUB"/>
</dbReference>
<dbReference type="Pfam" id="PF13947">
    <property type="entry name" value="GUB_WAK_bind"/>
    <property type="match status" value="1"/>
</dbReference>
<dbReference type="Proteomes" id="UP000807115">
    <property type="component" value="Chromosome 5"/>
</dbReference>
<evidence type="ECO:0000313" key="5">
    <source>
        <dbReference type="EMBL" id="KAG0530132.1"/>
    </source>
</evidence>
<gene>
    <name evidence="5" type="ORF">BDA96_05G158600</name>
</gene>
<feature type="chain" id="PRO_5038071100" description="Wall-associated receptor kinase galacturonan-binding domain-containing protein" evidence="3">
    <location>
        <begin position="29"/>
        <end position="151"/>
    </location>
</feature>
<dbReference type="EMBL" id="CM027684">
    <property type="protein sequence ID" value="KAG0530132.1"/>
    <property type="molecule type" value="Genomic_DNA"/>
</dbReference>
<dbReference type="GO" id="GO:0030247">
    <property type="term" value="F:polysaccharide binding"/>
    <property type="evidence" value="ECO:0007669"/>
    <property type="project" value="InterPro"/>
</dbReference>
<proteinExistence type="predicted"/>
<feature type="domain" description="Wall-associated receptor kinase galacturonan-binding" evidence="4">
    <location>
        <begin position="37"/>
        <end position="102"/>
    </location>
</feature>
<comment type="subcellular location">
    <subcellularLocation>
        <location evidence="1">Membrane</location>
        <topology evidence="1">Single-pass membrane protein</topology>
    </subcellularLocation>
</comment>
<reference evidence="5" key="1">
    <citation type="journal article" date="2019" name="BMC Genomics">
        <title>A new reference genome for Sorghum bicolor reveals high levels of sequence similarity between sweet and grain genotypes: implications for the genetics of sugar metabolism.</title>
        <authorList>
            <person name="Cooper E.A."/>
            <person name="Brenton Z.W."/>
            <person name="Flinn B.S."/>
            <person name="Jenkins J."/>
            <person name="Shu S."/>
            <person name="Flowers D."/>
            <person name="Luo F."/>
            <person name="Wang Y."/>
            <person name="Xia P."/>
            <person name="Barry K."/>
            <person name="Daum C."/>
            <person name="Lipzen A."/>
            <person name="Yoshinaga Y."/>
            <person name="Schmutz J."/>
            <person name="Saski C."/>
            <person name="Vermerris W."/>
            <person name="Kresovich S."/>
        </authorList>
    </citation>
    <scope>NUCLEOTIDE SEQUENCE</scope>
</reference>